<dbReference type="Proteomes" id="UP000029264">
    <property type="component" value="Unassembled WGS sequence"/>
</dbReference>
<feature type="coiled-coil region" evidence="1">
    <location>
        <begin position="297"/>
        <end position="324"/>
    </location>
</feature>
<evidence type="ECO:0000313" key="3">
    <source>
        <dbReference type="Proteomes" id="UP000029264"/>
    </source>
</evidence>
<keyword evidence="1" id="KW-0175">Coiled coil</keyword>
<protein>
    <submittedName>
        <fullName evidence="2">Uncharacterized protein</fullName>
    </submittedName>
</protein>
<keyword evidence="3" id="KW-1185">Reference proteome</keyword>
<dbReference type="InterPro" id="IPR036770">
    <property type="entry name" value="Ankyrin_rpt-contain_sf"/>
</dbReference>
<dbReference type="SMART" id="SM00248">
    <property type="entry name" value="ANK"/>
    <property type="match status" value="3"/>
</dbReference>
<dbReference type="EMBL" id="JPEO01000019">
    <property type="protein sequence ID" value="KFZ36343.1"/>
    <property type="molecule type" value="Genomic_DNA"/>
</dbReference>
<sequence>MQRIDASMLATHQLPVLFKENWLQKKVQEIQSVLVTFAHNAGDVDHICSEDDILALCRDREFFSAAKLLIDGVSIYRSSSTYGEYQLSPLMWAVEQSQLELMIVLMAMGERVNVFDSEGLHCPLSLACACGFDEVFNLLLLHPDIDVNVQGWAELEEADIRAFLDENTHQSMLPAMRLCRPEYVPVMQFLRVDTETTYGEDGHTLMVVACLNNDYQTMNQLLALGANINPSFDNGESGPNLLSWVLYQYNSYPNEKNLLRVKWFGRLTKILDEESWDNGLLAHEIIASDGISQEFGVLALKNLIAENNEQIEQLKYELECESTQHFLANGQESNKLVDVSLLDDLVRVSKVRFLPHISDIRFSRQGSEFAEFAVYTYENRFPASFKVQLSELQKHSAFDTPLAYCTSFQTLYWFFMAPTIVFEVIASFAQIQCIELFERDMFYTQM</sequence>
<dbReference type="RefSeq" id="WP_037445230.1">
    <property type="nucleotide sequence ID" value="NZ_JPEO01000019.1"/>
</dbReference>
<reference evidence="2 3" key="1">
    <citation type="submission" date="2014-06" db="EMBL/GenBank/DDBJ databases">
        <title>Shewanella sp. YQH10.</title>
        <authorList>
            <person name="Liu Y."/>
            <person name="Zeng R."/>
        </authorList>
    </citation>
    <scope>NUCLEOTIDE SEQUENCE [LARGE SCALE GENOMIC DNA]</scope>
    <source>
        <strain evidence="2 3">YQH10</strain>
    </source>
</reference>
<organism evidence="2 3">
    <name type="scientific">Shewanella mangrovi</name>
    <dbReference type="NCBI Taxonomy" id="1515746"/>
    <lineage>
        <taxon>Bacteria</taxon>
        <taxon>Pseudomonadati</taxon>
        <taxon>Pseudomonadota</taxon>
        <taxon>Gammaproteobacteria</taxon>
        <taxon>Alteromonadales</taxon>
        <taxon>Shewanellaceae</taxon>
        <taxon>Shewanella</taxon>
    </lineage>
</organism>
<dbReference type="InterPro" id="IPR002110">
    <property type="entry name" value="Ankyrin_rpt"/>
</dbReference>
<evidence type="ECO:0000256" key="1">
    <source>
        <dbReference type="SAM" id="Coils"/>
    </source>
</evidence>
<dbReference type="AlphaFoldDB" id="A0A094LMM7"/>
<evidence type="ECO:0000313" key="2">
    <source>
        <dbReference type="EMBL" id="KFZ36343.1"/>
    </source>
</evidence>
<gene>
    <name evidence="2" type="ORF">HR45_16940</name>
</gene>
<comment type="caution">
    <text evidence="2">The sequence shown here is derived from an EMBL/GenBank/DDBJ whole genome shotgun (WGS) entry which is preliminary data.</text>
</comment>
<dbReference type="Gene3D" id="1.25.40.20">
    <property type="entry name" value="Ankyrin repeat-containing domain"/>
    <property type="match status" value="1"/>
</dbReference>
<dbReference type="OrthoDB" id="307920at2"/>
<accession>A0A094LMM7</accession>
<dbReference type="STRING" id="1515746.HR45_16940"/>
<name>A0A094LMM7_9GAMM</name>
<dbReference type="SUPFAM" id="SSF48403">
    <property type="entry name" value="Ankyrin repeat"/>
    <property type="match status" value="1"/>
</dbReference>
<proteinExistence type="predicted"/>